<proteinExistence type="predicted"/>
<name>A0ABT7VTB1_9GAMM</name>
<accession>A0ABT7VTB1</accession>
<organism evidence="1 2">
    <name type="scientific">Candidatus Marithioploca araucensis</name>
    <dbReference type="NCBI Taxonomy" id="70273"/>
    <lineage>
        <taxon>Bacteria</taxon>
        <taxon>Pseudomonadati</taxon>
        <taxon>Pseudomonadota</taxon>
        <taxon>Gammaproteobacteria</taxon>
        <taxon>Thiotrichales</taxon>
        <taxon>Thiotrichaceae</taxon>
        <taxon>Candidatus Marithioploca</taxon>
    </lineage>
</organism>
<dbReference type="InterPro" id="IPR019117">
    <property type="entry name" value="CRISPR-assoc_protein_Cmr3"/>
</dbReference>
<evidence type="ECO:0000313" key="2">
    <source>
        <dbReference type="Proteomes" id="UP001171945"/>
    </source>
</evidence>
<comment type="caution">
    <text evidence="1">The sequence shown here is derived from an EMBL/GenBank/DDBJ whole genome shotgun (WGS) entry which is preliminary data.</text>
</comment>
<reference evidence="1" key="1">
    <citation type="submission" date="2023-06" db="EMBL/GenBank/DDBJ databases">
        <title>Uncultivated large filamentous bacteria from sulfidic sediments reveal new species and different genomic features in energy metabolism and defense.</title>
        <authorList>
            <person name="Fonseca A."/>
        </authorList>
    </citation>
    <scope>NUCLEOTIDE SEQUENCE</scope>
    <source>
        <strain evidence="1">HSG4</strain>
    </source>
</reference>
<dbReference type="Proteomes" id="UP001171945">
    <property type="component" value="Unassembled WGS sequence"/>
</dbReference>
<protein>
    <submittedName>
        <fullName evidence="1">Type III-B CRISPR module-associated Cmr3 family protein</fullName>
    </submittedName>
</protein>
<keyword evidence="2" id="KW-1185">Reference proteome</keyword>
<dbReference type="EMBL" id="JAUCGM010000293">
    <property type="protein sequence ID" value="MDM8562795.1"/>
    <property type="molecule type" value="Genomic_DNA"/>
</dbReference>
<sequence>MIKQWCFSPLDTWFFKEARPFDSVGATQLGTILLPPPARTVAGAIRTLIGENQGVDWKEFNANHKLAKEIGYSDHLGKLRLTGPYLLLNGERLYPVPLILLEGKLENHSDQKNGEPELSK</sequence>
<evidence type="ECO:0000313" key="1">
    <source>
        <dbReference type="EMBL" id="MDM8562795.1"/>
    </source>
</evidence>
<gene>
    <name evidence="1" type="ORF">QUF54_05515</name>
</gene>
<feature type="non-terminal residue" evidence="1">
    <location>
        <position position="120"/>
    </location>
</feature>
<dbReference type="Pfam" id="PF09700">
    <property type="entry name" value="Cas_Cmr3"/>
    <property type="match status" value="1"/>
</dbReference>
<dbReference type="Gene3D" id="3.30.70.2940">
    <property type="match status" value="1"/>
</dbReference>